<dbReference type="Pfam" id="PF07304">
    <property type="entry name" value="SRA1"/>
    <property type="match status" value="1"/>
</dbReference>
<protein>
    <recommendedName>
        <fullName evidence="2">SRA1/Sec31 domain-containing protein</fullName>
    </recommendedName>
</protein>
<organism evidence="3 4">
    <name type="scientific">Caerostris extrusa</name>
    <name type="common">Bark spider</name>
    <name type="synonym">Caerostris bankana</name>
    <dbReference type="NCBI Taxonomy" id="172846"/>
    <lineage>
        <taxon>Eukaryota</taxon>
        <taxon>Metazoa</taxon>
        <taxon>Ecdysozoa</taxon>
        <taxon>Arthropoda</taxon>
        <taxon>Chelicerata</taxon>
        <taxon>Arachnida</taxon>
        <taxon>Araneae</taxon>
        <taxon>Araneomorphae</taxon>
        <taxon>Entelegynae</taxon>
        <taxon>Araneoidea</taxon>
        <taxon>Araneidae</taxon>
        <taxon>Caerostris</taxon>
    </lineage>
</organism>
<dbReference type="InterPro" id="IPR009917">
    <property type="entry name" value="SRA1/Sec31"/>
</dbReference>
<dbReference type="GO" id="GO:0006357">
    <property type="term" value="P:regulation of transcription by RNA polymerase II"/>
    <property type="evidence" value="ECO:0007669"/>
    <property type="project" value="InterPro"/>
</dbReference>
<comment type="caution">
    <text evidence="3">The sequence shown here is derived from an EMBL/GenBank/DDBJ whole genome shotgun (WGS) entry which is preliminary data.</text>
</comment>
<dbReference type="GO" id="GO:0003713">
    <property type="term" value="F:transcription coactivator activity"/>
    <property type="evidence" value="ECO:0007669"/>
    <property type="project" value="InterPro"/>
</dbReference>
<sequence>MADSHIVAENTACGTSPHARSWNDPPILKFDTTASTGKHHLNKRVFSSLNKQELQTGTEDSIQIKDDEKILKEIPSSLTTSNDNVQHDGMKEGSRENCDIPETDVEILNYVTSVLKYILKESTVISERPLKEIDRRISIMEKAWYSSLSKEVKHMMYKMAQELSNGNVDSAEKIHCSLIIQNVREALNWLLLAILTNWGALIESYPWLKLDGWSEAYNRNEKRKSGFANKCRIKMS</sequence>
<evidence type="ECO:0000313" key="3">
    <source>
        <dbReference type="EMBL" id="GIX76172.1"/>
    </source>
</evidence>
<feature type="region of interest" description="Disordered" evidence="1">
    <location>
        <begin position="75"/>
        <end position="97"/>
    </location>
</feature>
<gene>
    <name evidence="3" type="ORF">CEXT_257621</name>
</gene>
<reference evidence="3 4" key="1">
    <citation type="submission" date="2021-06" db="EMBL/GenBank/DDBJ databases">
        <title>Caerostris extrusa draft genome.</title>
        <authorList>
            <person name="Kono N."/>
            <person name="Arakawa K."/>
        </authorList>
    </citation>
    <scope>NUCLEOTIDE SEQUENCE [LARGE SCALE GENOMIC DNA]</scope>
</reference>
<proteinExistence type="predicted"/>
<evidence type="ECO:0000259" key="2">
    <source>
        <dbReference type="Pfam" id="PF07304"/>
    </source>
</evidence>
<dbReference type="PANTHER" id="PTHR18834">
    <property type="entry name" value="STEROID RECEPTOR RNA ACTIVATOR 1"/>
    <property type="match status" value="1"/>
</dbReference>
<accession>A0AAV4MUP5</accession>
<dbReference type="InterPro" id="IPR040243">
    <property type="entry name" value="Steroid_recept_RNA_1"/>
</dbReference>
<dbReference type="PANTHER" id="PTHR18834:SF2">
    <property type="entry name" value="STEROID RECEPTOR RNA ACTIVATOR 1"/>
    <property type="match status" value="1"/>
</dbReference>
<dbReference type="AlphaFoldDB" id="A0AAV4MUP5"/>
<evidence type="ECO:0000313" key="4">
    <source>
        <dbReference type="Proteomes" id="UP001054945"/>
    </source>
</evidence>
<feature type="region of interest" description="Disordered" evidence="1">
    <location>
        <begin position="1"/>
        <end position="20"/>
    </location>
</feature>
<keyword evidence="4" id="KW-1185">Reference proteome</keyword>
<evidence type="ECO:0000256" key="1">
    <source>
        <dbReference type="SAM" id="MobiDB-lite"/>
    </source>
</evidence>
<feature type="domain" description="SRA1/Sec31" evidence="2">
    <location>
        <begin position="94"/>
        <end position="190"/>
    </location>
</feature>
<dbReference type="GO" id="GO:0005634">
    <property type="term" value="C:nucleus"/>
    <property type="evidence" value="ECO:0007669"/>
    <property type="project" value="TreeGrafter"/>
</dbReference>
<feature type="compositionally biased region" description="Basic and acidic residues" evidence="1">
    <location>
        <begin position="85"/>
        <end position="97"/>
    </location>
</feature>
<name>A0AAV4MUP5_CAEEX</name>
<dbReference type="Proteomes" id="UP001054945">
    <property type="component" value="Unassembled WGS sequence"/>
</dbReference>
<dbReference type="Gene3D" id="1.20.940.10">
    <property type="entry name" value="Functional domain of the splicing factor Prp18"/>
    <property type="match status" value="1"/>
</dbReference>
<dbReference type="EMBL" id="BPLR01002654">
    <property type="protein sequence ID" value="GIX76172.1"/>
    <property type="molecule type" value="Genomic_DNA"/>
</dbReference>